<dbReference type="Proteomes" id="UP000579523">
    <property type="component" value="Unassembled WGS sequence"/>
</dbReference>
<name>A0A7W7PXC5_9ACTN</name>
<reference evidence="2 3" key="1">
    <citation type="submission" date="2020-08" db="EMBL/GenBank/DDBJ databases">
        <title>Genomic Encyclopedia of Type Strains, Phase III (KMG-III): the genomes of soil and plant-associated and newly described type strains.</title>
        <authorList>
            <person name="Whitman W."/>
        </authorList>
    </citation>
    <scope>NUCLEOTIDE SEQUENCE [LARGE SCALE GENOMIC DNA]</scope>
    <source>
        <strain evidence="2 3">CECT 3273</strain>
    </source>
</reference>
<evidence type="ECO:0000256" key="1">
    <source>
        <dbReference type="SAM" id="MobiDB-lite"/>
    </source>
</evidence>
<dbReference type="AlphaFoldDB" id="A0A7W7PXC5"/>
<dbReference type="RefSeq" id="WP_184828887.1">
    <property type="nucleotide sequence ID" value="NZ_BMTI01000013.1"/>
</dbReference>
<organism evidence="2 3">
    <name type="scientific">Streptomyces griseomycini</name>
    <dbReference type="NCBI Taxonomy" id="66895"/>
    <lineage>
        <taxon>Bacteria</taxon>
        <taxon>Bacillati</taxon>
        <taxon>Actinomycetota</taxon>
        <taxon>Actinomycetes</taxon>
        <taxon>Kitasatosporales</taxon>
        <taxon>Streptomycetaceae</taxon>
        <taxon>Streptomyces</taxon>
    </lineage>
</organism>
<gene>
    <name evidence="2" type="ORF">FHS37_007189</name>
</gene>
<proteinExistence type="predicted"/>
<keyword evidence="3" id="KW-1185">Reference proteome</keyword>
<evidence type="ECO:0000313" key="3">
    <source>
        <dbReference type="Proteomes" id="UP000579523"/>
    </source>
</evidence>
<accession>A0A7W7PXC5</accession>
<feature type="compositionally biased region" description="Pro residues" evidence="1">
    <location>
        <begin position="1"/>
        <end position="10"/>
    </location>
</feature>
<evidence type="ECO:0000313" key="2">
    <source>
        <dbReference type="EMBL" id="MBB4903092.1"/>
    </source>
</evidence>
<protein>
    <submittedName>
        <fullName evidence="2">Uncharacterized protein</fullName>
    </submittedName>
</protein>
<feature type="region of interest" description="Disordered" evidence="1">
    <location>
        <begin position="1"/>
        <end position="28"/>
    </location>
</feature>
<comment type="caution">
    <text evidence="2">The sequence shown here is derived from an EMBL/GenBank/DDBJ whole genome shotgun (WGS) entry which is preliminary data.</text>
</comment>
<dbReference type="EMBL" id="JACHJI010000022">
    <property type="protein sequence ID" value="MBB4903092.1"/>
    <property type="molecule type" value="Genomic_DNA"/>
</dbReference>
<sequence>MSPRPDPVPSVRPRGERTAAGPDENAESDTCLAAHCGNAPYDGSCTGSGGTIEKCDGSAAQRWTRG</sequence>